<proteinExistence type="predicted"/>
<evidence type="ECO:0000313" key="2">
    <source>
        <dbReference type="Proteomes" id="UP000664405"/>
    </source>
</evidence>
<dbReference type="EMBL" id="JAEKJW010000001">
    <property type="protein sequence ID" value="MBN8195252.1"/>
    <property type="molecule type" value="Genomic_DNA"/>
</dbReference>
<gene>
    <name evidence="1" type="ORF">JF547_01860</name>
</gene>
<evidence type="ECO:0000313" key="1">
    <source>
        <dbReference type="EMBL" id="MBN8195252.1"/>
    </source>
</evidence>
<comment type="caution">
    <text evidence="1">The sequence shown here is derived from an EMBL/GenBank/DDBJ whole genome shotgun (WGS) entry which is preliminary data.</text>
</comment>
<protein>
    <submittedName>
        <fullName evidence="1">Uncharacterized protein</fullName>
    </submittedName>
</protein>
<name>A0A8I1M5G5_9PROT</name>
<sequence>MGKPITTGPKPIFLRVWMIAMTKHFQILCRNAGVIRTNRQKGWPDNKANLLKM</sequence>
<dbReference type="AlphaFoldDB" id="A0A8I1M5G5"/>
<organism evidence="1 2">
    <name type="scientific">Thalassospira povalilytica</name>
    <dbReference type="NCBI Taxonomy" id="732237"/>
    <lineage>
        <taxon>Bacteria</taxon>
        <taxon>Pseudomonadati</taxon>
        <taxon>Pseudomonadota</taxon>
        <taxon>Alphaproteobacteria</taxon>
        <taxon>Rhodospirillales</taxon>
        <taxon>Thalassospiraceae</taxon>
        <taxon>Thalassospira</taxon>
    </lineage>
</organism>
<dbReference type="Proteomes" id="UP000664405">
    <property type="component" value="Unassembled WGS sequence"/>
</dbReference>
<reference evidence="1" key="1">
    <citation type="submission" date="2020-12" db="EMBL/GenBank/DDBJ databases">
        <title>Oil enriched cultivation method for isolating marine PHA-producing bacteria.</title>
        <authorList>
            <person name="Zheng W."/>
            <person name="Yu S."/>
            <person name="Huang Y."/>
        </authorList>
    </citation>
    <scope>NUCLEOTIDE SEQUENCE</scope>
    <source>
        <strain evidence="1">SY-2-3</strain>
    </source>
</reference>
<accession>A0A8I1M5G5</accession>